<gene>
    <name evidence="2" type="ORF">AVDCRST_MAG75-792</name>
</gene>
<reference evidence="2" key="1">
    <citation type="submission" date="2020-02" db="EMBL/GenBank/DDBJ databases">
        <authorList>
            <person name="Meier V. D."/>
        </authorList>
    </citation>
    <scope>NUCLEOTIDE SEQUENCE</scope>
    <source>
        <strain evidence="2">AVDCRST_MAG75</strain>
    </source>
</reference>
<name>A0A6J4N6A6_9ACTN</name>
<proteinExistence type="predicted"/>
<organism evidence="2">
    <name type="scientific">uncultured Propionibacteriaceae bacterium</name>
    <dbReference type="NCBI Taxonomy" id="257457"/>
    <lineage>
        <taxon>Bacteria</taxon>
        <taxon>Bacillati</taxon>
        <taxon>Actinomycetota</taxon>
        <taxon>Actinomycetes</taxon>
        <taxon>Propionibacteriales</taxon>
        <taxon>Propionibacteriaceae</taxon>
        <taxon>environmental samples</taxon>
    </lineage>
</organism>
<sequence length="50" mass="5151">MATMTAGPPPGTKPSARITTGSSDLHCDILGGLKRASVATVARVHEGYRN</sequence>
<dbReference type="EMBL" id="CADCUO010000048">
    <property type="protein sequence ID" value="CAA9378949.1"/>
    <property type="molecule type" value="Genomic_DNA"/>
</dbReference>
<feature type="region of interest" description="Disordered" evidence="1">
    <location>
        <begin position="1"/>
        <end position="20"/>
    </location>
</feature>
<accession>A0A6J4N6A6</accession>
<dbReference type="AlphaFoldDB" id="A0A6J4N6A6"/>
<evidence type="ECO:0000256" key="1">
    <source>
        <dbReference type="SAM" id="MobiDB-lite"/>
    </source>
</evidence>
<protein>
    <submittedName>
        <fullName evidence="2">Uncharacterized protein</fullName>
    </submittedName>
</protein>
<evidence type="ECO:0000313" key="2">
    <source>
        <dbReference type="EMBL" id="CAA9378949.1"/>
    </source>
</evidence>